<keyword evidence="3" id="KW-1185">Reference proteome</keyword>
<reference evidence="2" key="1">
    <citation type="journal article" date="2022" name="Int. J. Mol. Sci.">
        <title>Draft Genome of Tanacetum Coccineum: Genomic Comparison of Closely Related Tanacetum-Family Plants.</title>
        <authorList>
            <person name="Yamashiro T."/>
            <person name="Shiraishi A."/>
            <person name="Nakayama K."/>
            <person name="Satake H."/>
        </authorList>
    </citation>
    <scope>NUCLEOTIDE SEQUENCE</scope>
</reference>
<feature type="compositionally biased region" description="Basic and acidic residues" evidence="1">
    <location>
        <begin position="136"/>
        <end position="146"/>
    </location>
</feature>
<evidence type="ECO:0000256" key="1">
    <source>
        <dbReference type="SAM" id="MobiDB-lite"/>
    </source>
</evidence>
<name>A0ABQ5C0G9_9ASTR</name>
<evidence type="ECO:0000313" key="3">
    <source>
        <dbReference type="Proteomes" id="UP001151760"/>
    </source>
</evidence>
<reference evidence="2" key="2">
    <citation type="submission" date="2022-01" db="EMBL/GenBank/DDBJ databases">
        <authorList>
            <person name="Yamashiro T."/>
            <person name="Shiraishi A."/>
            <person name="Satake H."/>
            <person name="Nakayama K."/>
        </authorList>
    </citation>
    <scope>NUCLEOTIDE SEQUENCE</scope>
</reference>
<evidence type="ECO:0000313" key="2">
    <source>
        <dbReference type="EMBL" id="GJT18594.1"/>
    </source>
</evidence>
<protein>
    <recommendedName>
        <fullName evidence="4">Histone deacetylase 14</fullName>
    </recommendedName>
</protein>
<proteinExistence type="predicted"/>
<gene>
    <name evidence="2" type="ORF">Tco_0877300</name>
</gene>
<accession>A0ABQ5C0G9</accession>
<feature type="region of interest" description="Disordered" evidence="1">
    <location>
        <begin position="110"/>
        <end position="266"/>
    </location>
</feature>
<organism evidence="2 3">
    <name type="scientific">Tanacetum coccineum</name>
    <dbReference type="NCBI Taxonomy" id="301880"/>
    <lineage>
        <taxon>Eukaryota</taxon>
        <taxon>Viridiplantae</taxon>
        <taxon>Streptophyta</taxon>
        <taxon>Embryophyta</taxon>
        <taxon>Tracheophyta</taxon>
        <taxon>Spermatophyta</taxon>
        <taxon>Magnoliopsida</taxon>
        <taxon>eudicotyledons</taxon>
        <taxon>Gunneridae</taxon>
        <taxon>Pentapetalae</taxon>
        <taxon>asterids</taxon>
        <taxon>campanulids</taxon>
        <taxon>Asterales</taxon>
        <taxon>Asteraceae</taxon>
        <taxon>Asteroideae</taxon>
        <taxon>Anthemideae</taxon>
        <taxon>Anthemidinae</taxon>
        <taxon>Tanacetum</taxon>
    </lineage>
</organism>
<dbReference type="EMBL" id="BQNB010013648">
    <property type="protein sequence ID" value="GJT18594.1"/>
    <property type="molecule type" value="Genomic_DNA"/>
</dbReference>
<comment type="caution">
    <text evidence="2">The sequence shown here is derived from an EMBL/GenBank/DDBJ whole genome shotgun (WGS) entry which is preliminary data.</text>
</comment>
<feature type="region of interest" description="Disordered" evidence="1">
    <location>
        <begin position="34"/>
        <end position="63"/>
    </location>
</feature>
<sequence>MPIPNDLITDDIRGEQYYNAYLEKVAKHQRYLVGKEPQEKKQKLVTETSEAPSLAKQSKAGKVVKKRTQKSSLQLVDKFVDEGVPVNEPRIGDEEADMQKAVEESLKEVHAARQGPLPPVVIREPESGKFQPLPEVHGKGKEKVSDEQVSLDLLTLQTPKKKSPADQYIFQRRTPAPTESLGHAESLSLYAELGLTDSDTESDEEVPLMVKSGAQDEGQAGPNPSVQDEDQAGPNPSVLNEGQAGLNPGEHDEGQAGPNPGDAAAS</sequence>
<dbReference type="Proteomes" id="UP001151760">
    <property type="component" value="Unassembled WGS sequence"/>
</dbReference>
<evidence type="ECO:0008006" key="4">
    <source>
        <dbReference type="Google" id="ProtNLM"/>
    </source>
</evidence>